<evidence type="ECO:0000256" key="3">
    <source>
        <dbReference type="ARBA" id="ARBA00023315"/>
    </source>
</evidence>
<dbReference type="Gene3D" id="2.160.10.10">
    <property type="entry name" value="Hexapeptide repeat proteins"/>
    <property type="match status" value="1"/>
</dbReference>
<keyword evidence="5" id="KW-1185">Reference proteome</keyword>
<dbReference type="PANTHER" id="PTHR23416">
    <property type="entry name" value="SIALIC ACID SYNTHASE-RELATED"/>
    <property type="match status" value="1"/>
</dbReference>
<dbReference type="Pfam" id="PF14602">
    <property type="entry name" value="Hexapep_2"/>
    <property type="match status" value="1"/>
</dbReference>
<dbReference type="InterPro" id="IPR001451">
    <property type="entry name" value="Hexapep"/>
</dbReference>
<dbReference type="InterPro" id="IPR051159">
    <property type="entry name" value="Hexapeptide_acetyltransf"/>
</dbReference>
<sequence>MLEELRAIQRALQVDKLKKFKRRVSFGDLMTDRWENARQYGFGEGSSCYDNVLILGDVTVGKHTWIGPNVILDGLGGLTIGDHCSISAGVHIYSHDTVRRSVTLGQEPIEYSSTAIGDGVYIGPNTVIKRGVRIGDRAVIGAMSYVASDIPAGVKAWGCPARVMGDVEL</sequence>
<dbReference type="InterPro" id="IPR011004">
    <property type="entry name" value="Trimer_LpxA-like_sf"/>
</dbReference>
<evidence type="ECO:0000313" key="4">
    <source>
        <dbReference type="EMBL" id="MBZ6079408.1"/>
    </source>
</evidence>
<dbReference type="EMBL" id="JAIRBM010000036">
    <property type="protein sequence ID" value="MBZ6079408.1"/>
    <property type="molecule type" value="Genomic_DNA"/>
</dbReference>
<dbReference type="SUPFAM" id="SSF51161">
    <property type="entry name" value="Trimeric LpxA-like enzymes"/>
    <property type="match status" value="1"/>
</dbReference>
<evidence type="ECO:0000313" key="5">
    <source>
        <dbReference type="Proteomes" id="UP000704176"/>
    </source>
</evidence>
<evidence type="ECO:0000256" key="1">
    <source>
        <dbReference type="ARBA" id="ARBA00022679"/>
    </source>
</evidence>
<name>A0ABS7VUZ6_9HYPH</name>
<keyword evidence="3 4" id="KW-0012">Acyltransferase</keyword>
<accession>A0ABS7VUZ6</accession>
<dbReference type="CDD" id="cd04647">
    <property type="entry name" value="LbH_MAT_like"/>
    <property type="match status" value="1"/>
</dbReference>
<dbReference type="GO" id="GO:0016746">
    <property type="term" value="F:acyltransferase activity"/>
    <property type="evidence" value="ECO:0007669"/>
    <property type="project" value="UniProtKB-KW"/>
</dbReference>
<protein>
    <submittedName>
        <fullName evidence="4">Acyltransferase</fullName>
    </submittedName>
</protein>
<dbReference type="RefSeq" id="WP_224316421.1">
    <property type="nucleotide sequence ID" value="NZ_JAIRBM010000036.1"/>
</dbReference>
<dbReference type="Pfam" id="PF00132">
    <property type="entry name" value="Hexapep"/>
    <property type="match status" value="1"/>
</dbReference>
<keyword evidence="1" id="KW-0808">Transferase</keyword>
<organism evidence="4 5">
    <name type="scientific">Microvirga puerhi</name>
    <dbReference type="NCBI Taxonomy" id="2876078"/>
    <lineage>
        <taxon>Bacteria</taxon>
        <taxon>Pseudomonadati</taxon>
        <taxon>Pseudomonadota</taxon>
        <taxon>Alphaproteobacteria</taxon>
        <taxon>Hyphomicrobiales</taxon>
        <taxon>Methylobacteriaceae</taxon>
        <taxon>Microvirga</taxon>
    </lineage>
</organism>
<comment type="caution">
    <text evidence="4">The sequence shown here is derived from an EMBL/GenBank/DDBJ whole genome shotgun (WGS) entry which is preliminary data.</text>
</comment>
<dbReference type="InterPro" id="IPR018357">
    <property type="entry name" value="Hexapep_transf_CS"/>
</dbReference>
<proteinExistence type="predicted"/>
<dbReference type="PROSITE" id="PS00101">
    <property type="entry name" value="HEXAPEP_TRANSFERASES"/>
    <property type="match status" value="1"/>
</dbReference>
<reference evidence="4 5" key="1">
    <citation type="submission" date="2021-09" db="EMBL/GenBank/DDBJ databases">
        <title>The complete genome sequence of a new microorganism.</title>
        <authorList>
            <person name="Zi Z."/>
        </authorList>
    </citation>
    <scope>NUCLEOTIDE SEQUENCE [LARGE SCALE GENOMIC DNA]</scope>
    <source>
        <strain evidence="4 5">WGZ8</strain>
    </source>
</reference>
<gene>
    <name evidence="4" type="ORF">K9B37_24435</name>
</gene>
<keyword evidence="2" id="KW-0677">Repeat</keyword>
<evidence type="ECO:0000256" key="2">
    <source>
        <dbReference type="ARBA" id="ARBA00022737"/>
    </source>
</evidence>
<dbReference type="Proteomes" id="UP000704176">
    <property type="component" value="Unassembled WGS sequence"/>
</dbReference>